<evidence type="ECO:0000256" key="1">
    <source>
        <dbReference type="SAM" id="Phobius"/>
    </source>
</evidence>
<organism evidence="2 3">
    <name type="scientific">Aspergillus caelatus</name>
    <dbReference type="NCBI Taxonomy" id="61420"/>
    <lineage>
        <taxon>Eukaryota</taxon>
        <taxon>Fungi</taxon>
        <taxon>Dikarya</taxon>
        <taxon>Ascomycota</taxon>
        <taxon>Pezizomycotina</taxon>
        <taxon>Eurotiomycetes</taxon>
        <taxon>Eurotiomycetidae</taxon>
        <taxon>Eurotiales</taxon>
        <taxon>Aspergillaceae</taxon>
        <taxon>Aspergillus</taxon>
        <taxon>Aspergillus subgen. Circumdati</taxon>
    </lineage>
</organism>
<dbReference type="EMBL" id="ML737577">
    <property type="protein sequence ID" value="KAE8369154.1"/>
    <property type="molecule type" value="Genomic_DNA"/>
</dbReference>
<dbReference type="GeneID" id="43649815"/>
<name>A0A5N7AH15_9EURO</name>
<feature type="transmembrane region" description="Helical" evidence="1">
    <location>
        <begin position="7"/>
        <end position="32"/>
    </location>
</feature>
<keyword evidence="1" id="KW-0812">Transmembrane</keyword>
<proteinExistence type="predicted"/>
<feature type="transmembrane region" description="Helical" evidence="1">
    <location>
        <begin position="38"/>
        <end position="57"/>
    </location>
</feature>
<reference evidence="2 3" key="1">
    <citation type="submission" date="2019-04" db="EMBL/GenBank/DDBJ databases">
        <title>Friends and foes A comparative genomics studyof 23 Aspergillus species from section Flavi.</title>
        <authorList>
            <consortium name="DOE Joint Genome Institute"/>
            <person name="Kjaerbolling I."/>
            <person name="Vesth T."/>
            <person name="Frisvad J.C."/>
            <person name="Nybo J.L."/>
            <person name="Theobald S."/>
            <person name="Kildgaard S."/>
            <person name="Isbrandt T."/>
            <person name="Kuo A."/>
            <person name="Sato A."/>
            <person name="Lyhne E.K."/>
            <person name="Kogle M.E."/>
            <person name="Wiebenga A."/>
            <person name="Kun R.S."/>
            <person name="Lubbers R.J."/>
            <person name="Makela M.R."/>
            <person name="Barry K."/>
            <person name="Chovatia M."/>
            <person name="Clum A."/>
            <person name="Daum C."/>
            <person name="Haridas S."/>
            <person name="He G."/>
            <person name="LaButti K."/>
            <person name="Lipzen A."/>
            <person name="Mondo S."/>
            <person name="Riley R."/>
            <person name="Salamov A."/>
            <person name="Simmons B.A."/>
            <person name="Magnuson J.K."/>
            <person name="Henrissat B."/>
            <person name="Mortensen U.H."/>
            <person name="Larsen T.O."/>
            <person name="Devries R.P."/>
            <person name="Grigoriev I.V."/>
            <person name="Machida M."/>
            <person name="Baker S.E."/>
            <person name="Andersen M.R."/>
        </authorList>
    </citation>
    <scope>NUCLEOTIDE SEQUENCE [LARGE SCALE GENOMIC DNA]</scope>
    <source>
        <strain evidence="2 3">CBS 763.97</strain>
    </source>
</reference>
<accession>A0A5N7AH15</accession>
<evidence type="ECO:0000313" key="2">
    <source>
        <dbReference type="EMBL" id="KAE8369154.1"/>
    </source>
</evidence>
<dbReference type="RefSeq" id="XP_031932235.1">
    <property type="nucleotide sequence ID" value="XM_032065369.1"/>
</dbReference>
<evidence type="ECO:0000313" key="3">
    <source>
        <dbReference type="Proteomes" id="UP000326268"/>
    </source>
</evidence>
<keyword evidence="3" id="KW-1185">Reference proteome</keyword>
<sequence>MFQDSIAVHAIEIAATCSGARIVIFSITVVPFPENNSIWFPLGIIVGRPIIVLELLVAKWSAPRLLLNQGASHDIRG</sequence>
<keyword evidence="1" id="KW-0472">Membrane</keyword>
<protein>
    <submittedName>
        <fullName evidence="2">Uncharacterized protein</fullName>
    </submittedName>
</protein>
<dbReference type="Proteomes" id="UP000326268">
    <property type="component" value="Unassembled WGS sequence"/>
</dbReference>
<gene>
    <name evidence="2" type="ORF">BDV27DRAFT_121448</name>
</gene>
<keyword evidence="1" id="KW-1133">Transmembrane helix</keyword>
<dbReference type="AlphaFoldDB" id="A0A5N7AH15"/>